<comment type="caution">
    <text evidence="1">The sequence shown here is derived from an EMBL/GenBank/DDBJ whole genome shotgun (WGS) entry which is preliminary data.</text>
</comment>
<accession>A0A0F9H459</accession>
<dbReference type="AlphaFoldDB" id="A0A0F9H459"/>
<evidence type="ECO:0000313" key="1">
    <source>
        <dbReference type="EMBL" id="KKM05805.1"/>
    </source>
</evidence>
<name>A0A0F9H459_9ZZZZ</name>
<feature type="non-terminal residue" evidence="1">
    <location>
        <position position="72"/>
    </location>
</feature>
<sequence length="72" mass="8445">MNDPDYDNEQMMRLDPGYWASQWGIKLQAGPFTFKGFEYQDEPMSYTGKRLCYLKARQSFGATIDEVLKDLH</sequence>
<proteinExistence type="predicted"/>
<protein>
    <submittedName>
        <fullName evidence="1">Uncharacterized protein</fullName>
    </submittedName>
</protein>
<organism evidence="1">
    <name type="scientific">marine sediment metagenome</name>
    <dbReference type="NCBI Taxonomy" id="412755"/>
    <lineage>
        <taxon>unclassified sequences</taxon>
        <taxon>metagenomes</taxon>
        <taxon>ecological metagenomes</taxon>
    </lineage>
</organism>
<gene>
    <name evidence="1" type="ORF">LCGC14_1750290</name>
</gene>
<reference evidence="1" key="1">
    <citation type="journal article" date="2015" name="Nature">
        <title>Complex archaea that bridge the gap between prokaryotes and eukaryotes.</title>
        <authorList>
            <person name="Spang A."/>
            <person name="Saw J.H."/>
            <person name="Jorgensen S.L."/>
            <person name="Zaremba-Niedzwiedzka K."/>
            <person name="Martijn J."/>
            <person name="Lind A.E."/>
            <person name="van Eijk R."/>
            <person name="Schleper C."/>
            <person name="Guy L."/>
            <person name="Ettema T.J."/>
        </authorList>
    </citation>
    <scope>NUCLEOTIDE SEQUENCE</scope>
</reference>
<dbReference type="EMBL" id="LAZR01016136">
    <property type="protein sequence ID" value="KKM05805.1"/>
    <property type="molecule type" value="Genomic_DNA"/>
</dbReference>